<feature type="signal peptide" evidence="2">
    <location>
        <begin position="1"/>
        <end position="23"/>
    </location>
</feature>
<comment type="caution">
    <text evidence="3">The sequence shown here is derived from an EMBL/GenBank/DDBJ whole genome shotgun (WGS) entry which is preliminary data.</text>
</comment>
<evidence type="ECO:0000256" key="1">
    <source>
        <dbReference type="SAM" id="MobiDB-lite"/>
    </source>
</evidence>
<dbReference type="SUPFAM" id="SSF50939">
    <property type="entry name" value="Sialidases"/>
    <property type="match status" value="1"/>
</dbReference>
<reference evidence="3 4" key="1">
    <citation type="submission" date="2019-12" db="EMBL/GenBank/DDBJ databases">
        <title>Deinococcus sp. HMF7620 Genome sequencing and assembly.</title>
        <authorList>
            <person name="Kang H."/>
            <person name="Kim H."/>
            <person name="Joh K."/>
        </authorList>
    </citation>
    <scope>NUCLEOTIDE SEQUENCE [LARGE SCALE GENOMIC DNA]</scope>
    <source>
        <strain evidence="3 4">HMF7620</strain>
    </source>
</reference>
<evidence type="ECO:0000256" key="2">
    <source>
        <dbReference type="SAM" id="SignalP"/>
    </source>
</evidence>
<sequence>MSRLSVRLLCTVVGLSLLSSALAVGTPVNTSISNTATLNYRDALNAPRTQTSNPVTVTVRQVYALSLTPDAAENAIPLSRQFSAQAGASRLIGYELVNAGNGPDTLTLGVTQSATDGFDVTTRLLPDANCDGTVDSAVPLGAAQTLAADERLCVYVEATVPAGAPTGAAARLTLTAASQGNPAVTDTENYAQVTVSAAGQLDITKTVSPTGSALPGAPLTYTVSGSVPAGNPVGAVSGVLTVDGVPRSGVLVRDVLTTLEFGAVTAASASSGAATALYSTDGGATWTAAVPASGVNAVALLVEGTGAFLPAGSTLTLSFTASIPAGTLAGTVVRNSAAATLDGNGDGDGTDPGETPVTPDTTTTVGTVVGAAVGPAAFPQGGASGSYTLRGTAIDRSGDTQTTTTPVTAGGNVTFRQTVLNTGNASNDFTLAVAGAPSGWTCTVQSISSSDTLGTLTNPVTLSAGQSLDFAVDCALPYGAAGTTNVVLTVSATPAGGSADTTTSTVAQVSAAGAPLLGNGDLNPATAPSQAGVTVATNPGTTASFPLELQNNGPVAETYTLSSTLTGTQLYADTNCDGTPDGAAITLTPSVAPGATLCLVAQQPVAAGTAAGETPVTFTATSTVTPSRTTSVTDTLRVNAVVSGTFGPDGAQSTIPGGSVTYSHTLTNTSNGAADFTVLPFTSAQGFVYSYATSSGGPFASTLSGTLAPGASTPLFVRVNVPASTAGTPAEAAAISVTLEAQAAPQPAATLQVTDTTTVQNVLASVVKSVRLCADVSCTVTSAITGGQVSPGDVLQYTLTVQNSGSSPLNGAVLIDTVPANTTFRALGGNNAALLYSVDGGGSWTATPPGALPTGDFQAGLDTNGDNVVDTADILAPGTSFEVTFTVQVN</sequence>
<protein>
    <submittedName>
        <fullName evidence="3">DUF11 domain-containing protein</fullName>
    </submittedName>
</protein>
<dbReference type="InterPro" id="IPR036278">
    <property type="entry name" value="Sialidase_sf"/>
</dbReference>
<dbReference type="EMBL" id="WQLB01000033">
    <property type="protein sequence ID" value="MVN88733.1"/>
    <property type="molecule type" value="Genomic_DNA"/>
</dbReference>
<dbReference type="Proteomes" id="UP000483286">
    <property type="component" value="Unassembled WGS sequence"/>
</dbReference>
<organism evidence="3 4">
    <name type="scientific">Deinococcus arboris</name>
    <dbReference type="NCBI Taxonomy" id="2682977"/>
    <lineage>
        <taxon>Bacteria</taxon>
        <taxon>Thermotogati</taxon>
        <taxon>Deinococcota</taxon>
        <taxon>Deinococci</taxon>
        <taxon>Deinococcales</taxon>
        <taxon>Deinococcaceae</taxon>
        <taxon>Deinococcus</taxon>
    </lineage>
</organism>
<dbReference type="InterPro" id="IPR047589">
    <property type="entry name" value="DUF11_rpt"/>
</dbReference>
<feature type="chain" id="PRO_5028850817" evidence="2">
    <location>
        <begin position="24"/>
        <end position="890"/>
    </location>
</feature>
<keyword evidence="2" id="KW-0732">Signal</keyword>
<dbReference type="PANTHER" id="PTHR39198:SF1">
    <property type="entry name" value="ALPHA-GALACTOSIDASE NEW3 DOMAIN-CONTAINING PROTEIN"/>
    <property type="match status" value="1"/>
</dbReference>
<dbReference type="RefSeq" id="WP_157460808.1">
    <property type="nucleotide sequence ID" value="NZ_WQLB01000033.1"/>
</dbReference>
<gene>
    <name evidence="3" type="ORF">GO986_18505</name>
</gene>
<proteinExistence type="predicted"/>
<name>A0A7C9HTP1_9DEIO</name>
<evidence type="ECO:0000313" key="4">
    <source>
        <dbReference type="Proteomes" id="UP000483286"/>
    </source>
</evidence>
<evidence type="ECO:0000313" key="3">
    <source>
        <dbReference type="EMBL" id="MVN88733.1"/>
    </source>
</evidence>
<accession>A0A7C9HTP1</accession>
<dbReference type="AlphaFoldDB" id="A0A7C9HTP1"/>
<feature type="region of interest" description="Disordered" evidence="1">
    <location>
        <begin position="340"/>
        <end position="360"/>
    </location>
</feature>
<dbReference type="PANTHER" id="PTHR39198">
    <property type="entry name" value="HYPOTHETICAL MEMBRANE PROTEIN, CONSERVED"/>
    <property type="match status" value="1"/>
</dbReference>
<keyword evidence="4" id="KW-1185">Reference proteome</keyword>
<dbReference type="NCBIfam" id="TIGR01451">
    <property type="entry name" value="B_ant_repeat"/>
    <property type="match status" value="1"/>
</dbReference>